<protein>
    <submittedName>
        <fullName evidence="2">Putative TOR signaling pathway regulator</fullName>
    </submittedName>
</protein>
<dbReference type="Gene3D" id="1.25.40.540">
    <property type="entry name" value="TAP42-like family"/>
    <property type="match status" value="1"/>
</dbReference>
<gene>
    <name evidence="2" type="ORF">P170DRAFT_511901</name>
</gene>
<dbReference type="EMBL" id="MSFO01000006">
    <property type="protein sequence ID" value="PLB47275.1"/>
    <property type="molecule type" value="Genomic_DNA"/>
</dbReference>
<dbReference type="PANTHER" id="PTHR10933">
    <property type="entry name" value="IMMUNOGLOBULIN-BINDING PROTEIN 1"/>
    <property type="match status" value="1"/>
</dbReference>
<dbReference type="Pfam" id="PF04177">
    <property type="entry name" value="TAP42"/>
    <property type="match status" value="1"/>
</dbReference>
<organism evidence="2 3">
    <name type="scientific">Aspergillus steynii IBT 23096</name>
    <dbReference type="NCBI Taxonomy" id="1392250"/>
    <lineage>
        <taxon>Eukaryota</taxon>
        <taxon>Fungi</taxon>
        <taxon>Dikarya</taxon>
        <taxon>Ascomycota</taxon>
        <taxon>Pezizomycotina</taxon>
        <taxon>Eurotiomycetes</taxon>
        <taxon>Eurotiomycetidae</taxon>
        <taxon>Eurotiales</taxon>
        <taxon>Aspergillaceae</taxon>
        <taxon>Aspergillus</taxon>
        <taxon>Aspergillus subgen. Circumdati</taxon>
    </lineage>
</organism>
<dbReference type="InterPro" id="IPR038511">
    <property type="entry name" value="TAP42/TAP46-like_sf"/>
</dbReference>
<dbReference type="InterPro" id="IPR007304">
    <property type="entry name" value="TAP46-like"/>
</dbReference>
<accession>A0A2I2G322</accession>
<dbReference type="GeneID" id="36562640"/>
<feature type="region of interest" description="Disordered" evidence="1">
    <location>
        <begin position="216"/>
        <end position="253"/>
    </location>
</feature>
<dbReference type="Proteomes" id="UP000234275">
    <property type="component" value="Unassembled WGS sequence"/>
</dbReference>
<dbReference type="GO" id="GO:0005829">
    <property type="term" value="C:cytosol"/>
    <property type="evidence" value="ECO:0007669"/>
    <property type="project" value="TreeGrafter"/>
</dbReference>
<dbReference type="RefSeq" id="XP_024702577.1">
    <property type="nucleotide sequence ID" value="XM_024854934.1"/>
</dbReference>
<evidence type="ECO:0000256" key="1">
    <source>
        <dbReference type="SAM" id="MobiDB-lite"/>
    </source>
</evidence>
<dbReference type="GO" id="GO:0009966">
    <property type="term" value="P:regulation of signal transduction"/>
    <property type="evidence" value="ECO:0007669"/>
    <property type="project" value="InterPro"/>
</dbReference>
<evidence type="ECO:0000313" key="2">
    <source>
        <dbReference type="EMBL" id="PLB47275.1"/>
    </source>
</evidence>
<feature type="compositionally biased region" description="Basic and acidic residues" evidence="1">
    <location>
        <begin position="332"/>
        <end position="347"/>
    </location>
</feature>
<name>A0A2I2G322_9EURO</name>
<reference evidence="2 3" key="1">
    <citation type="submission" date="2016-12" db="EMBL/GenBank/DDBJ databases">
        <title>The genomes of Aspergillus section Nigri reveals drivers in fungal speciation.</title>
        <authorList>
            <consortium name="DOE Joint Genome Institute"/>
            <person name="Vesth T.C."/>
            <person name="Nybo J."/>
            <person name="Theobald S."/>
            <person name="Brandl J."/>
            <person name="Frisvad J.C."/>
            <person name="Nielsen K.F."/>
            <person name="Lyhne E.K."/>
            <person name="Kogle M.E."/>
            <person name="Kuo A."/>
            <person name="Riley R."/>
            <person name="Clum A."/>
            <person name="Nolan M."/>
            <person name="Lipzen A."/>
            <person name="Salamov A."/>
            <person name="Henrissat B."/>
            <person name="Wiebenga A."/>
            <person name="De Vries R.P."/>
            <person name="Grigoriev I.V."/>
            <person name="Mortensen U.H."/>
            <person name="Andersen M.R."/>
            <person name="Baker S.E."/>
        </authorList>
    </citation>
    <scope>NUCLEOTIDE SEQUENCE [LARGE SCALE GENOMIC DNA]</scope>
    <source>
        <strain evidence="2 3">IBT 23096</strain>
    </source>
</reference>
<dbReference type="OrthoDB" id="10261753at2759"/>
<feature type="region of interest" description="Disordered" evidence="1">
    <location>
        <begin position="309"/>
        <end position="358"/>
    </location>
</feature>
<dbReference type="VEuPathDB" id="FungiDB:P170DRAFT_511901"/>
<dbReference type="PANTHER" id="PTHR10933:SF9">
    <property type="entry name" value="IMMUNOGLOBULIN-BINDING PROTEIN 1"/>
    <property type="match status" value="1"/>
</dbReference>
<dbReference type="GO" id="GO:0051721">
    <property type="term" value="F:protein phosphatase 2A binding"/>
    <property type="evidence" value="ECO:0007669"/>
    <property type="project" value="TreeGrafter"/>
</dbReference>
<evidence type="ECO:0000313" key="3">
    <source>
        <dbReference type="Proteomes" id="UP000234275"/>
    </source>
</evidence>
<dbReference type="STRING" id="1392250.A0A2I2G322"/>
<dbReference type="GO" id="GO:0035303">
    <property type="term" value="P:regulation of dephosphorylation"/>
    <property type="evidence" value="ECO:0007669"/>
    <property type="project" value="TreeGrafter"/>
</dbReference>
<feature type="compositionally biased region" description="Acidic residues" evidence="1">
    <location>
        <begin position="321"/>
        <end position="331"/>
    </location>
</feature>
<dbReference type="AlphaFoldDB" id="A0A2I2G322"/>
<sequence>MSAMEQPQNLRSLFNEAKAEKTALEVRPDTNTDQYRNDVSATIAKFEECHRLVSLLSLFSSNEPLEDITTGDLQYLTVDYHLADLVQRSYSSDREASLRRALQQYERYLTRLDDYELLNDSNKKLYERYTENPSTFSLTPVNDAATRREVKITRFKEEKELKQRLEYISNNQGQLQSDEDDVRQLYLAEIHLYIHQTFQSLDLISQELTMLSSVRNMAPNPDQTQRDDPRSRNTAGRSTYSDRLDPPISQLLQGGRFGPILSKEGKPMQPFTLLDRRTQLQQGVFRPSHNLPTMTIDEYLDEEKRRGNFVQGGESSGIQPEVDEDDFDRADEETMKARAWDEYKEANPRGSGNTLNRG</sequence>
<keyword evidence="3" id="KW-1185">Reference proteome</keyword>
<proteinExistence type="predicted"/>
<comment type="caution">
    <text evidence="2">The sequence shown here is derived from an EMBL/GenBank/DDBJ whole genome shotgun (WGS) entry which is preliminary data.</text>
</comment>